<evidence type="ECO:0000313" key="3">
    <source>
        <dbReference type="Proteomes" id="UP001597425"/>
    </source>
</evidence>
<feature type="domain" description="Acyl-CoA oxidase C-alpha1" evidence="1">
    <location>
        <begin position="288"/>
        <end position="431"/>
    </location>
</feature>
<dbReference type="Gene3D" id="1.20.140.10">
    <property type="entry name" value="Butyryl-CoA Dehydrogenase, subunit A, domain 3"/>
    <property type="match status" value="1"/>
</dbReference>
<evidence type="ECO:0000259" key="1">
    <source>
        <dbReference type="Pfam" id="PF22924"/>
    </source>
</evidence>
<keyword evidence="3" id="KW-1185">Reference proteome</keyword>
<sequence>MILVSIEWFLVIEVNRVIVKDVSSVGNFIVNGGYESVAESILEDIGGGDNEKNLYEKVESVISQQALGEELLADPLKILSLHEISAVHDGALFAALSIHYNLCIGTIRSLGGNSGYVLECYRKLVSGEAVGVYLATETAYGNNVISLQTEANYCLEERAFMLNSPSDASFKFMPNTSLCCLPKIAVVMARLKVRGEDFGVVPFLMPLHEDGHLRSGVRVTEIGYKPGFGLDNCITSFDNVSIPYESMLSEGILSLKQEDGTVTLHEESSRKRFLMAMQRVQFGKVCMAVGGLGVGKASLYITSKYGKRRKTFSVEGDVPLVRYHSFSNQLVEYAAGVIVQSFWAFDLGLQAFEYESKRGSIPERLKTEIAISKSLTTWFARDVVVKCRELCGAQGMFSMNKFPGYYAMVNGCITAEGDNLVIMQKAARDLLSTSPELPDRPESPQVADLFDILKENYLSLHSRVGSLLSVKEKSDYFSLWNKASEDMMDMLKSLGAMYAACSAEKSLRNENHHLFLVEIYLLDCIEKLSASMAFQGSVSLDSLRSLQSRKGRLVSERRSEILDLIDQFGLDKVGLKTPISHGDYVEWYSRQHNEGVESARQ</sequence>
<dbReference type="EMBL" id="JBHUJD010000041">
    <property type="protein sequence ID" value="MFD2312403.1"/>
    <property type="molecule type" value="Genomic_DNA"/>
</dbReference>
<accession>A0ABW5EGZ4</accession>
<dbReference type="InterPro" id="IPR046373">
    <property type="entry name" value="Acyl-CoA_Oxase/DH_mid-dom_sf"/>
</dbReference>
<proteinExistence type="predicted"/>
<gene>
    <name evidence="2" type="ORF">ACFSKX_18445</name>
</gene>
<dbReference type="PANTHER" id="PTHR10909:SF382">
    <property type="entry name" value="ACYL-COENZYME A OXIDASE"/>
    <property type="match status" value="1"/>
</dbReference>
<dbReference type="Proteomes" id="UP001597425">
    <property type="component" value="Unassembled WGS sequence"/>
</dbReference>
<reference evidence="3" key="1">
    <citation type="journal article" date="2019" name="Int. J. Syst. Evol. Microbiol.">
        <title>The Global Catalogue of Microorganisms (GCM) 10K type strain sequencing project: providing services to taxonomists for standard genome sequencing and annotation.</title>
        <authorList>
            <consortium name="The Broad Institute Genomics Platform"/>
            <consortium name="The Broad Institute Genome Sequencing Center for Infectious Disease"/>
            <person name="Wu L."/>
            <person name="Ma J."/>
        </authorList>
    </citation>
    <scope>NUCLEOTIDE SEQUENCE [LARGE SCALE GENOMIC DNA]</scope>
    <source>
        <strain evidence="3">KCTC 12848</strain>
    </source>
</reference>
<dbReference type="SUPFAM" id="SSF56645">
    <property type="entry name" value="Acyl-CoA dehydrogenase NM domain-like"/>
    <property type="match status" value="1"/>
</dbReference>
<name>A0ABW5EGZ4_9GAMM</name>
<dbReference type="Gene3D" id="2.40.110.10">
    <property type="entry name" value="Butyryl-CoA Dehydrogenase, subunit A, domain 2"/>
    <property type="match status" value="1"/>
</dbReference>
<protein>
    <submittedName>
        <fullName evidence="2">Acyl-CoA dehydrogenase family protein</fullName>
    </submittedName>
</protein>
<dbReference type="InterPro" id="IPR009100">
    <property type="entry name" value="AcylCoA_DH/oxidase_NM_dom_sf"/>
</dbReference>
<dbReference type="InterPro" id="IPR036250">
    <property type="entry name" value="AcylCo_DH-like_C"/>
</dbReference>
<organism evidence="2 3">
    <name type="scientific">Microbulbifer halophilus</name>
    <dbReference type="NCBI Taxonomy" id="453963"/>
    <lineage>
        <taxon>Bacteria</taxon>
        <taxon>Pseudomonadati</taxon>
        <taxon>Pseudomonadota</taxon>
        <taxon>Gammaproteobacteria</taxon>
        <taxon>Cellvibrionales</taxon>
        <taxon>Microbulbiferaceae</taxon>
        <taxon>Microbulbifer</taxon>
    </lineage>
</organism>
<evidence type="ECO:0000313" key="2">
    <source>
        <dbReference type="EMBL" id="MFD2312403.1"/>
    </source>
</evidence>
<dbReference type="RefSeq" id="WP_265723219.1">
    <property type="nucleotide sequence ID" value="NZ_JAPIVK010000042.1"/>
</dbReference>
<dbReference type="PANTHER" id="PTHR10909">
    <property type="entry name" value="ELECTRON TRANSPORT OXIDOREDUCTASE"/>
    <property type="match status" value="1"/>
</dbReference>
<dbReference type="InterPro" id="IPR055060">
    <property type="entry name" value="ACOX_C_alpha1"/>
</dbReference>
<comment type="caution">
    <text evidence="2">The sequence shown here is derived from an EMBL/GenBank/DDBJ whole genome shotgun (WGS) entry which is preliminary data.</text>
</comment>
<dbReference type="InterPro" id="IPR012258">
    <property type="entry name" value="Acyl-CoA_oxidase"/>
</dbReference>
<dbReference type="SUPFAM" id="SSF47203">
    <property type="entry name" value="Acyl-CoA dehydrogenase C-terminal domain-like"/>
    <property type="match status" value="1"/>
</dbReference>
<dbReference type="Pfam" id="PF22924">
    <property type="entry name" value="ACOX_C_alpha1"/>
    <property type="match status" value="1"/>
</dbReference>